<dbReference type="KEGG" id="ddi:DDB_G0267544"/>
<dbReference type="HOGENOM" id="CLU_000022_3_5_1"/>
<evidence type="ECO:0000313" key="4">
    <source>
        <dbReference type="EMBL" id="EAL73225.1"/>
    </source>
</evidence>
<dbReference type="Proteomes" id="UP000002195">
    <property type="component" value="Unassembled WGS sequence"/>
</dbReference>
<dbReference type="InterPro" id="IPR032387">
    <property type="entry name" value="ACAS_N"/>
</dbReference>
<protein>
    <recommendedName>
        <fullName evidence="6">AMP-dependent synthetase/ligase domain-containing protein</fullName>
    </recommendedName>
</protein>
<dbReference type="SUPFAM" id="SSF56801">
    <property type="entry name" value="Acetyl-CoA synthetase-like"/>
    <property type="match status" value="1"/>
</dbReference>
<evidence type="ECO:0000313" key="5">
    <source>
        <dbReference type="Proteomes" id="UP000002195"/>
    </source>
</evidence>
<feature type="domain" description="AMP-dependent synthetase/ligase" evidence="2">
    <location>
        <begin position="75"/>
        <end position="460"/>
    </location>
</feature>
<dbReference type="InterPro" id="IPR042099">
    <property type="entry name" value="ANL_N_sf"/>
</dbReference>
<dbReference type="FunCoup" id="Q55GR9">
    <property type="interactions" value="5"/>
</dbReference>
<dbReference type="InterPro" id="IPR045851">
    <property type="entry name" value="AMP-bd_C_sf"/>
</dbReference>
<dbReference type="eggNOG" id="KOG1175">
    <property type="taxonomic scope" value="Eukaryota"/>
</dbReference>
<dbReference type="Pfam" id="PF00501">
    <property type="entry name" value="AMP-binding"/>
    <property type="match status" value="1"/>
</dbReference>
<dbReference type="Gene3D" id="3.30.300.30">
    <property type="match status" value="1"/>
</dbReference>
<gene>
    <name evidence="4" type="primary">aslM</name>
    <name evidence="4" type="ORF">DDB_G0267544</name>
</gene>
<reference evidence="4 5" key="1">
    <citation type="journal article" date="2005" name="Nature">
        <title>The genome of the social amoeba Dictyostelium discoideum.</title>
        <authorList>
            <consortium name="The Dictyostelium discoideum Sequencing Consortium"/>
            <person name="Eichinger L."/>
            <person name="Pachebat J.A."/>
            <person name="Glockner G."/>
            <person name="Rajandream M.A."/>
            <person name="Sucgang R."/>
            <person name="Berriman M."/>
            <person name="Song J."/>
            <person name="Olsen R."/>
            <person name="Szafranski K."/>
            <person name="Xu Q."/>
            <person name="Tunggal B."/>
            <person name="Kummerfeld S."/>
            <person name="Madera M."/>
            <person name="Konfortov B.A."/>
            <person name="Rivero F."/>
            <person name="Bankier A.T."/>
            <person name="Lehmann R."/>
            <person name="Hamlin N."/>
            <person name="Davies R."/>
            <person name="Gaudet P."/>
            <person name="Fey P."/>
            <person name="Pilcher K."/>
            <person name="Chen G."/>
            <person name="Saunders D."/>
            <person name="Sodergren E."/>
            <person name="Davis P."/>
            <person name="Kerhornou A."/>
            <person name="Nie X."/>
            <person name="Hall N."/>
            <person name="Anjard C."/>
            <person name="Hemphill L."/>
            <person name="Bason N."/>
            <person name="Farbrother P."/>
            <person name="Desany B."/>
            <person name="Just E."/>
            <person name="Morio T."/>
            <person name="Rost R."/>
            <person name="Churcher C."/>
            <person name="Cooper J."/>
            <person name="Haydock S."/>
            <person name="van Driessche N."/>
            <person name="Cronin A."/>
            <person name="Goodhead I."/>
            <person name="Muzny D."/>
            <person name="Mourier T."/>
            <person name="Pain A."/>
            <person name="Lu M."/>
            <person name="Harper D."/>
            <person name="Lindsay R."/>
            <person name="Hauser H."/>
            <person name="James K."/>
            <person name="Quiles M."/>
            <person name="Madan Babu M."/>
            <person name="Saito T."/>
            <person name="Buchrieser C."/>
            <person name="Wardroper A."/>
            <person name="Felder M."/>
            <person name="Thangavelu M."/>
            <person name="Johnson D."/>
            <person name="Knights A."/>
            <person name="Loulseged H."/>
            <person name="Mungall K."/>
            <person name="Oliver K."/>
            <person name="Price C."/>
            <person name="Quail M.A."/>
            <person name="Urushihara H."/>
            <person name="Hernandez J."/>
            <person name="Rabbinowitsch E."/>
            <person name="Steffen D."/>
            <person name="Sanders M."/>
            <person name="Ma J."/>
            <person name="Kohara Y."/>
            <person name="Sharp S."/>
            <person name="Simmonds M."/>
            <person name="Spiegler S."/>
            <person name="Tivey A."/>
            <person name="Sugano S."/>
            <person name="White B."/>
            <person name="Walker D."/>
            <person name="Woodward J."/>
            <person name="Winckler T."/>
            <person name="Tanaka Y."/>
            <person name="Shaulsky G."/>
            <person name="Schleicher M."/>
            <person name="Weinstock G."/>
            <person name="Rosenthal A."/>
            <person name="Cox E.C."/>
            <person name="Chisholm R.L."/>
            <person name="Gibbs R."/>
            <person name="Loomis W.F."/>
            <person name="Platzer M."/>
            <person name="Kay R.R."/>
            <person name="Williams J."/>
            <person name="Dear P.H."/>
            <person name="Noegel A.A."/>
            <person name="Barrell B."/>
            <person name="Kuspa A."/>
        </authorList>
    </citation>
    <scope>NUCLEOTIDE SEQUENCE [LARGE SCALE GENOMIC DNA]</scope>
    <source>
        <strain evidence="4 5">AX4</strain>
    </source>
</reference>
<dbReference type="EMBL" id="AAFI02000003">
    <property type="protein sequence ID" value="EAL73225.1"/>
    <property type="molecule type" value="Genomic_DNA"/>
</dbReference>
<evidence type="ECO:0000256" key="1">
    <source>
        <dbReference type="ARBA" id="ARBA00006432"/>
    </source>
</evidence>
<dbReference type="Pfam" id="PF16177">
    <property type="entry name" value="ACAS_N"/>
    <property type="match status" value="1"/>
</dbReference>
<evidence type="ECO:0008006" key="6">
    <source>
        <dbReference type="Google" id="ProtNLM"/>
    </source>
</evidence>
<dbReference type="AlphaFoldDB" id="Q55GR9"/>
<dbReference type="VEuPathDB" id="AmoebaDB:DDB_G0267544"/>
<dbReference type="Gene3D" id="3.40.50.12780">
    <property type="entry name" value="N-terminal domain of ligase-like"/>
    <property type="match status" value="1"/>
</dbReference>
<sequence length="640" mass="73253">MYILSDPFNYENDSNFANDKPNEFWDEVAKKYIYWDKIYDKVYSGDEIYPDWFQGGKFNSCFNVLDINVNNPLKRDQVAIIYECPYLNKTIELTYNQLFEKVCEFSRVLLNLNITKDDNVLIYMATTLEPIIAMLSCARIGATHCVIYDNYGVNTLVDRIESITPKLILSSSFTIVNDTIVELPTNLKNAIEISKFKPNHVIIHFRSYDSTFKESDFNLIESIKPIPNSLNWDSEINKIKENQQKPFYEYVPVDSNHPLYIIYTSGTTAKPKSIVRSNSSLVCLKYHYSAMMIKDVVLRFLAHHKVGGLTFHSFLYGFLSFGQTFVLSESGVTKFWNTLEKHKISMSFAWPKTIRNLIKYDPNAENLKSNFNLSNLKVLCFGGEVTEEPISEYIENKIGVKCSRGYGQSESGITLILGYGHIKIPYSACGLPAVFIKPVILSPVDGKELNENEIGEVSFKLPMPPSFAATFYKNDDRFKQLFSKYKGYYNSGDLGFKDKNGCFSVVSRLEDQLNFSDGRSIILNKIEDSILKHPLVLECCSFGFEKLNQLVALLVLKNADDHHHIDMNQLNNEINFIISNDFNPSTFLSKIIIIPELPISMGGKITRSILSNYLNDSNYQLPENVGDLNIFYKIKNLFKQ</sequence>
<dbReference type="PaxDb" id="44689-DDB0231705"/>
<dbReference type="SMR" id="Q55GR9"/>
<dbReference type="GO" id="GO:0050218">
    <property type="term" value="F:propionate-CoA ligase activity"/>
    <property type="evidence" value="ECO:0000318"/>
    <property type="project" value="GO_Central"/>
</dbReference>
<accession>Q55GR9</accession>
<dbReference type="InParanoid" id="Q55GR9"/>
<dbReference type="PhylomeDB" id="Q55GR9"/>
<dbReference type="STRING" id="44689.Q55GR9"/>
<dbReference type="InterPro" id="IPR000873">
    <property type="entry name" value="AMP-dep_synth/lig_dom"/>
</dbReference>
<evidence type="ECO:0000259" key="3">
    <source>
        <dbReference type="Pfam" id="PF16177"/>
    </source>
</evidence>
<keyword evidence="5" id="KW-1185">Reference proteome</keyword>
<name>Q55GR9_DICDI</name>
<dbReference type="dictyBase" id="DDB_G0267544">
    <property type="gene designation" value="aslM"/>
</dbReference>
<feature type="domain" description="Acetyl-coenzyme A synthetase N-terminal" evidence="3">
    <location>
        <begin position="10"/>
        <end position="64"/>
    </location>
</feature>
<dbReference type="GeneID" id="8615919"/>
<dbReference type="PANTHER" id="PTHR43347">
    <property type="entry name" value="ACYL-COA SYNTHETASE"/>
    <property type="match status" value="1"/>
</dbReference>
<dbReference type="RefSeq" id="XP_647115.1">
    <property type="nucleotide sequence ID" value="XM_642023.1"/>
</dbReference>
<comment type="caution">
    <text evidence="4">The sequence shown here is derived from an EMBL/GenBank/DDBJ whole genome shotgun (WGS) entry which is preliminary data.</text>
</comment>
<dbReference type="PANTHER" id="PTHR43347:SF4">
    <property type="entry name" value="AMP-DEPENDENT SYNTHETASE_LIGASE DOMAIN-CONTAINING PROTEIN-RELATED"/>
    <property type="match status" value="1"/>
</dbReference>
<evidence type="ECO:0000259" key="2">
    <source>
        <dbReference type="Pfam" id="PF00501"/>
    </source>
</evidence>
<comment type="similarity">
    <text evidence="1">Belongs to the ATP-dependent AMP-binding enzyme family.</text>
</comment>
<proteinExistence type="inferred from homology"/>
<organism evidence="4 5">
    <name type="scientific">Dictyostelium discoideum</name>
    <name type="common">Social amoeba</name>
    <dbReference type="NCBI Taxonomy" id="44689"/>
    <lineage>
        <taxon>Eukaryota</taxon>
        <taxon>Amoebozoa</taxon>
        <taxon>Evosea</taxon>
        <taxon>Eumycetozoa</taxon>
        <taxon>Dictyostelia</taxon>
        <taxon>Dictyosteliales</taxon>
        <taxon>Dictyosteliaceae</taxon>
        <taxon>Dictyostelium</taxon>
    </lineage>
</organism>